<dbReference type="NCBIfam" id="TIGR03725">
    <property type="entry name" value="T6A_YeaZ"/>
    <property type="match status" value="1"/>
</dbReference>
<feature type="domain" description="Gcp-like" evidence="1">
    <location>
        <begin position="32"/>
        <end position="124"/>
    </location>
</feature>
<evidence type="ECO:0000259" key="1">
    <source>
        <dbReference type="Pfam" id="PF00814"/>
    </source>
</evidence>
<dbReference type="InterPro" id="IPR043129">
    <property type="entry name" value="ATPase_NBD"/>
</dbReference>
<dbReference type="GO" id="GO:0016740">
    <property type="term" value="F:transferase activity"/>
    <property type="evidence" value="ECO:0007669"/>
    <property type="project" value="UniProtKB-KW"/>
</dbReference>
<sequence length="217" mass="23876">MELAVIAVTRSISLALRHKDEIIFEINDRLKEPHAAGLMPLIDFALRRVKGKPADLQAVYTVFGPGSFTSLRINLATCLGLAKALGIPVYATDTLSLIAANVGAYRGEVMVLMEVNREELYYGRFLNAPKPVPLEMLSVLTLEEVKAKLGTFSGILIGDGANKLGKIPENITFLKNAGEPLARNLFALDLKPVDFLNLKPIYLRKSQAEIMREIRGE</sequence>
<keyword evidence="3" id="KW-1185">Reference proteome</keyword>
<dbReference type="SUPFAM" id="SSF53067">
    <property type="entry name" value="Actin-like ATPase domain"/>
    <property type="match status" value="1"/>
</dbReference>
<name>A0A1L8CSQ8_9THEO</name>
<dbReference type="AlphaFoldDB" id="A0A1L8CSQ8"/>
<protein>
    <submittedName>
        <fullName evidence="2">tRNA (Adenosine(37)-N6)-threonylcarbamoyltransferase complex dimerization subunit type 1 TsaB</fullName>
    </submittedName>
</protein>
<dbReference type="GO" id="GO:0002949">
    <property type="term" value="P:tRNA threonylcarbamoyladenosine modification"/>
    <property type="evidence" value="ECO:0007669"/>
    <property type="project" value="InterPro"/>
</dbReference>
<dbReference type="RefSeq" id="WP_075858392.1">
    <property type="nucleotide sequence ID" value="NZ_BDJK01000006.1"/>
</dbReference>
<reference evidence="3" key="1">
    <citation type="submission" date="2016-12" db="EMBL/GenBank/DDBJ databases">
        <title>Draft Genome Sequences od Carboxydothermus pertinax and islandicus, Hydrogenogenic Carboxydotrophic Bacteria.</title>
        <authorList>
            <person name="Fukuyama Y."/>
            <person name="Ohmae K."/>
            <person name="Yoneda Y."/>
            <person name="Yoshida T."/>
            <person name="Sako Y."/>
        </authorList>
    </citation>
    <scope>NUCLEOTIDE SEQUENCE [LARGE SCALE GENOMIC DNA]</scope>
    <source>
        <strain evidence="3">Ug1</strain>
    </source>
</reference>
<evidence type="ECO:0000313" key="2">
    <source>
        <dbReference type="EMBL" id="GAV21958.1"/>
    </source>
</evidence>
<accession>A0A1L8CSQ8</accession>
<organism evidence="2 3">
    <name type="scientific">Carboxydothermus pertinax</name>
    <dbReference type="NCBI Taxonomy" id="870242"/>
    <lineage>
        <taxon>Bacteria</taxon>
        <taxon>Bacillati</taxon>
        <taxon>Bacillota</taxon>
        <taxon>Clostridia</taxon>
        <taxon>Thermoanaerobacterales</taxon>
        <taxon>Thermoanaerobacteraceae</taxon>
        <taxon>Carboxydothermus</taxon>
    </lineage>
</organism>
<dbReference type="STRING" id="870242.cpu_04680"/>
<proteinExistence type="predicted"/>
<dbReference type="InterPro" id="IPR000905">
    <property type="entry name" value="Gcp-like_dom"/>
</dbReference>
<comment type="caution">
    <text evidence="2">The sequence shown here is derived from an EMBL/GenBank/DDBJ whole genome shotgun (WGS) entry which is preliminary data.</text>
</comment>
<dbReference type="Pfam" id="PF00814">
    <property type="entry name" value="TsaD"/>
    <property type="match status" value="1"/>
</dbReference>
<dbReference type="Gene3D" id="3.30.420.200">
    <property type="match status" value="1"/>
</dbReference>
<dbReference type="Proteomes" id="UP000187485">
    <property type="component" value="Unassembled WGS sequence"/>
</dbReference>
<dbReference type="Gene3D" id="3.30.420.40">
    <property type="match status" value="1"/>
</dbReference>
<keyword evidence="2" id="KW-0808">Transferase</keyword>
<dbReference type="EMBL" id="BDJK01000006">
    <property type="protein sequence ID" value="GAV21958.1"/>
    <property type="molecule type" value="Genomic_DNA"/>
</dbReference>
<gene>
    <name evidence="2" type="ORF">cpu_04680</name>
</gene>
<dbReference type="InterPro" id="IPR022496">
    <property type="entry name" value="T6A_TsaB"/>
</dbReference>
<dbReference type="OrthoDB" id="9784166at2"/>
<evidence type="ECO:0000313" key="3">
    <source>
        <dbReference type="Proteomes" id="UP000187485"/>
    </source>
</evidence>